<comment type="catalytic activity">
    <reaction evidence="1 9">
        <text>N-(5-phospho-beta-D-ribosyl)anthranilate = 1-(2-carboxyphenylamino)-1-deoxy-D-ribulose 5-phosphate</text>
        <dbReference type="Rhea" id="RHEA:21540"/>
        <dbReference type="ChEBI" id="CHEBI:18277"/>
        <dbReference type="ChEBI" id="CHEBI:58613"/>
        <dbReference type="EC" id="5.3.1.24"/>
    </reaction>
</comment>
<evidence type="ECO:0000259" key="10">
    <source>
        <dbReference type="Pfam" id="PF00697"/>
    </source>
</evidence>
<dbReference type="PANTHER" id="PTHR42894:SF1">
    <property type="entry name" value="N-(5'-PHOSPHORIBOSYL)ANTHRANILATE ISOMERASE"/>
    <property type="match status" value="1"/>
</dbReference>
<dbReference type="Proteomes" id="UP000285290">
    <property type="component" value="Unassembled WGS sequence"/>
</dbReference>
<dbReference type="Gene3D" id="3.20.20.70">
    <property type="entry name" value="Aldolase class I"/>
    <property type="match status" value="1"/>
</dbReference>
<dbReference type="AlphaFoldDB" id="A0A412Q392"/>
<keyword evidence="6 9" id="KW-0822">Tryptophan biosynthesis</keyword>
<dbReference type="EC" id="5.3.1.24" evidence="3 9"/>
<dbReference type="EMBL" id="QSKC01000015">
    <property type="protein sequence ID" value="RHE31139.1"/>
    <property type="molecule type" value="Genomic_DNA"/>
</dbReference>
<evidence type="ECO:0000313" key="14">
    <source>
        <dbReference type="Proteomes" id="UP000285290"/>
    </source>
</evidence>
<dbReference type="SUPFAM" id="SSF51366">
    <property type="entry name" value="Ribulose-phoshate binding barrel"/>
    <property type="match status" value="1"/>
</dbReference>
<comment type="caution">
    <text evidence="11">The sequence shown here is derived from an EMBL/GenBank/DDBJ whole genome shotgun (WGS) entry which is preliminary data.</text>
</comment>
<keyword evidence="7 9" id="KW-0057">Aromatic amino acid biosynthesis</keyword>
<evidence type="ECO:0000256" key="5">
    <source>
        <dbReference type="ARBA" id="ARBA00022605"/>
    </source>
</evidence>
<dbReference type="InterPro" id="IPR011060">
    <property type="entry name" value="RibuloseP-bd_barrel"/>
</dbReference>
<organism evidence="11 13">
    <name type="scientific">Agathobacter rectalis</name>
    <dbReference type="NCBI Taxonomy" id="39491"/>
    <lineage>
        <taxon>Bacteria</taxon>
        <taxon>Bacillati</taxon>
        <taxon>Bacillota</taxon>
        <taxon>Clostridia</taxon>
        <taxon>Lachnospirales</taxon>
        <taxon>Lachnospiraceae</taxon>
        <taxon>Agathobacter</taxon>
    </lineage>
</organism>
<evidence type="ECO:0000256" key="1">
    <source>
        <dbReference type="ARBA" id="ARBA00001164"/>
    </source>
</evidence>
<evidence type="ECO:0000256" key="2">
    <source>
        <dbReference type="ARBA" id="ARBA00004664"/>
    </source>
</evidence>
<dbReference type="EMBL" id="QRXG01000013">
    <property type="protein sequence ID" value="RGT80980.1"/>
    <property type="molecule type" value="Genomic_DNA"/>
</dbReference>
<dbReference type="CDD" id="cd00405">
    <property type="entry name" value="PRAI"/>
    <property type="match status" value="1"/>
</dbReference>
<comment type="similarity">
    <text evidence="9">Belongs to the TrpF family.</text>
</comment>
<dbReference type="UniPathway" id="UPA00035">
    <property type="reaction ID" value="UER00042"/>
</dbReference>
<accession>A0A412Q392</accession>
<evidence type="ECO:0000313" key="12">
    <source>
        <dbReference type="EMBL" id="RHE31139.1"/>
    </source>
</evidence>
<evidence type="ECO:0000256" key="8">
    <source>
        <dbReference type="ARBA" id="ARBA00023235"/>
    </source>
</evidence>
<gene>
    <name evidence="9" type="primary">trpF</name>
    <name evidence="12" type="ORF">DW753_11160</name>
    <name evidence="11" type="ORF">DWX06_08705</name>
</gene>
<dbReference type="InterPro" id="IPR013785">
    <property type="entry name" value="Aldolase_TIM"/>
</dbReference>
<evidence type="ECO:0000256" key="4">
    <source>
        <dbReference type="ARBA" id="ARBA00022272"/>
    </source>
</evidence>
<evidence type="ECO:0000313" key="13">
    <source>
        <dbReference type="Proteomes" id="UP000284296"/>
    </source>
</evidence>
<dbReference type="HAMAP" id="MF_00135">
    <property type="entry name" value="PRAI"/>
    <property type="match status" value="1"/>
</dbReference>
<dbReference type="RefSeq" id="WP_117997802.1">
    <property type="nucleotide sequence ID" value="NZ_QRWI01000015.1"/>
</dbReference>
<dbReference type="InterPro" id="IPR044643">
    <property type="entry name" value="TrpF_fam"/>
</dbReference>
<sequence>MNTQNTDKEISDNNNNINTNSNTKIKICGLTSPAEARYLNENHVDFAGMVLFFPKSKRNISIEQAKEIMAALDASIKRVAVVVSPSIEQVRQIEAAGFDYIQIHGEIPETEAEAAIAIPILKAFNVSDMGSYEKYHNDSRIAGYVFDAIEPGSGKTFDWKLVDNIPRDEKLLLLAGGLNPNNVRMAIETVHPDGVDVSSGVENDDKAGKNPEKIHDFVAAIKS</sequence>
<keyword evidence="8 9" id="KW-0413">Isomerase</keyword>
<proteinExistence type="inferred from homology"/>
<evidence type="ECO:0000313" key="11">
    <source>
        <dbReference type="EMBL" id="RGT80980.1"/>
    </source>
</evidence>
<dbReference type="PANTHER" id="PTHR42894">
    <property type="entry name" value="N-(5'-PHOSPHORIBOSYL)ANTHRANILATE ISOMERASE"/>
    <property type="match status" value="1"/>
</dbReference>
<evidence type="ECO:0000256" key="3">
    <source>
        <dbReference type="ARBA" id="ARBA00012572"/>
    </source>
</evidence>
<dbReference type="GO" id="GO:0004640">
    <property type="term" value="F:phosphoribosylanthranilate isomerase activity"/>
    <property type="evidence" value="ECO:0007669"/>
    <property type="project" value="UniProtKB-UniRule"/>
</dbReference>
<reference evidence="13 14" key="1">
    <citation type="submission" date="2018-08" db="EMBL/GenBank/DDBJ databases">
        <title>A genome reference for cultivated species of the human gut microbiota.</title>
        <authorList>
            <person name="Zou Y."/>
            <person name="Xue W."/>
            <person name="Luo G."/>
        </authorList>
    </citation>
    <scope>NUCLEOTIDE SEQUENCE [LARGE SCALE GENOMIC DNA]</scope>
    <source>
        <strain evidence="11 13">AF18-16LB</strain>
        <strain evidence="12 14">AM29-10</strain>
    </source>
</reference>
<protein>
    <recommendedName>
        <fullName evidence="4 9">N-(5'-phosphoribosyl)anthranilate isomerase</fullName>
        <shortName evidence="9">PRAI</shortName>
        <ecNumber evidence="3 9">5.3.1.24</ecNumber>
    </recommendedName>
</protein>
<comment type="pathway">
    <text evidence="2 9">Amino-acid biosynthesis; L-tryptophan biosynthesis; L-tryptophan from chorismate: step 3/5.</text>
</comment>
<evidence type="ECO:0000256" key="7">
    <source>
        <dbReference type="ARBA" id="ARBA00023141"/>
    </source>
</evidence>
<dbReference type="Proteomes" id="UP000284296">
    <property type="component" value="Unassembled WGS sequence"/>
</dbReference>
<evidence type="ECO:0000256" key="9">
    <source>
        <dbReference type="HAMAP-Rule" id="MF_00135"/>
    </source>
</evidence>
<name>A0A412Q392_9FIRM</name>
<dbReference type="Pfam" id="PF00697">
    <property type="entry name" value="PRAI"/>
    <property type="match status" value="1"/>
</dbReference>
<dbReference type="InterPro" id="IPR001240">
    <property type="entry name" value="PRAI_dom"/>
</dbReference>
<feature type="domain" description="N-(5'phosphoribosyl) anthranilate isomerase (PRAI)" evidence="10">
    <location>
        <begin position="26"/>
        <end position="219"/>
    </location>
</feature>
<evidence type="ECO:0000256" key="6">
    <source>
        <dbReference type="ARBA" id="ARBA00022822"/>
    </source>
</evidence>
<dbReference type="GO" id="GO:0000162">
    <property type="term" value="P:L-tryptophan biosynthetic process"/>
    <property type="evidence" value="ECO:0007669"/>
    <property type="project" value="UniProtKB-UniRule"/>
</dbReference>
<keyword evidence="5 9" id="KW-0028">Amino-acid biosynthesis</keyword>